<evidence type="ECO:0000256" key="5">
    <source>
        <dbReference type="ARBA" id="ARBA00023136"/>
    </source>
</evidence>
<feature type="transmembrane region" description="Helical" evidence="6">
    <location>
        <begin position="99"/>
        <end position="121"/>
    </location>
</feature>
<dbReference type="PROSITE" id="PS50850">
    <property type="entry name" value="MFS"/>
    <property type="match status" value="1"/>
</dbReference>
<protein>
    <submittedName>
        <fullName evidence="8">MFS transporter</fullName>
    </submittedName>
</protein>
<keyword evidence="4 6" id="KW-1133">Transmembrane helix</keyword>
<dbReference type="InterPro" id="IPR020846">
    <property type="entry name" value="MFS_dom"/>
</dbReference>
<name>A0A2N5XTV1_9HYPH</name>
<dbReference type="EMBL" id="PKUQ01000012">
    <property type="protein sequence ID" value="PLW77942.1"/>
    <property type="molecule type" value="Genomic_DNA"/>
</dbReference>
<feature type="transmembrane region" description="Helical" evidence="6">
    <location>
        <begin position="260"/>
        <end position="277"/>
    </location>
</feature>
<comment type="caution">
    <text evidence="8">The sequence shown here is derived from an EMBL/GenBank/DDBJ whole genome shotgun (WGS) entry which is preliminary data.</text>
</comment>
<dbReference type="OrthoDB" id="1404228at2"/>
<feature type="transmembrane region" description="Helical" evidence="6">
    <location>
        <begin position="373"/>
        <end position="394"/>
    </location>
</feature>
<evidence type="ECO:0000256" key="6">
    <source>
        <dbReference type="SAM" id="Phobius"/>
    </source>
</evidence>
<keyword evidence="2" id="KW-1003">Cell membrane</keyword>
<dbReference type="Proteomes" id="UP000234881">
    <property type="component" value="Unassembled WGS sequence"/>
</dbReference>
<keyword evidence="9" id="KW-1185">Reference proteome</keyword>
<feature type="transmembrane region" description="Helical" evidence="6">
    <location>
        <begin position="168"/>
        <end position="187"/>
    </location>
</feature>
<evidence type="ECO:0000256" key="4">
    <source>
        <dbReference type="ARBA" id="ARBA00022989"/>
    </source>
</evidence>
<feature type="transmembrane region" description="Helical" evidence="6">
    <location>
        <begin position="347"/>
        <end position="367"/>
    </location>
</feature>
<comment type="subcellular location">
    <subcellularLocation>
        <location evidence="1">Cell membrane</location>
        <topology evidence="1">Multi-pass membrane protein</topology>
    </subcellularLocation>
</comment>
<dbReference type="RefSeq" id="WP_101533032.1">
    <property type="nucleotide sequence ID" value="NZ_PKUQ01000012.1"/>
</dbReference>
<reference evidence="8 9" key="1">
    <citation type="submission" date="2018-01" db="EMBL/GenBank/DDBJ databases">
        <title>The draft genome sequence of Cohaesibacter sp. H1304.</title>
        <authorList>
            <person name="Wang N.-N."/>
            <person name="Du Z.-J."/>
        </authorList>
    </citation>
    <scope>NUCLEOTIDE SEQUENCE [LARGE SCALE GENOMIC DNA]</scope>
    <source>
        <strain evidence="8 9">H1304</strain>
    </source>
</reference>
<feature type="transmembrane region" description="Helical" evidence="6">
    <location>
        <begin position="12"/>
        <end position="34"/>
    </location>
</feature>
<feature type="transmembrane region" description="Helical" evidence="6">
    <location>
        <begin position="310"/>
        <end position="335"/>
    </location>
</feature>
<dbReference type="InterPro" id="IPR011701">
    <property type="entry name" value="MFS"/>
</dbReference>
<evidence type="ECO:0000313" key="9">
    <source>
        <dbReference type="Proteomes" id="UP000234881"/>
    </source>
</evidence>
<keyword evidence="5 6" id="KW-0472">Membrane</keyword>
<proteinExistence type="predicted"/>
<sequence>MLTFVRENARWLGAGFLLTFAAGFGQTWFISLFASQIKQEFGLTDGSWGTLYTVATLSSAALMFWFGSLVDKISLMRFATAITLLFALAALILSSTTSVLILGFAIFLLRFCGQGMFGHIAMTAMGRWFEATRGRAVSIASLGHPAGEVVMPLIAVFAVSVIGWNATWIVVSVLLIVVVTPLLWVLLRGDRSPHGKKSTVSSRGLGGQHWTRFQAVRHWLLPALIPMLLTPGFIGTVIFFHQTHIADIKGWSLLEMAPGYSFYATASVSAAFFAGWASDQFGPERLLPIILVPMALGVLLIGIGTEVWSWYGVLALCGLTQGASGAFWGVFLPVAYGTRYLGAIRSLVTTVIVVSTAIGPGITGMLIDGGINLPAQSFAMSIWCLVFSVLSFAITRRMKREV</sequence>
<dbReference type="InterPro" id="IPR050189">
    <property type="entry name" value="MFS_Efflux_Transporters"/>
</dbReference>
<dbReference type="Pfam" id="PF07690">
    <property type="entry name" value="MFS_1"/>
    <property type="match status" value="1"/>
</dbReference>
<dbReference type="SUPFAM" id="SSF103473">
    <property type="entry name" value="MFS general substrate transporter"/>
    <property type="match status" value="1"/>
</dbReference>
<organism evidence="8 9">
    <name type="scientific">Cohaesibacter celericrescens</name>
    <dbReference type="NCBI Taxonomy" id="2067669"/>
    <lineage>
        <taxon>Bacteria</taxon>
        <taxon>Pseudomonadati</taxon>
        <taxon>Pseudomonadota</taxon>
        <taxon>Alphaproteobacteria</taxon>
        <taxon>Hyphomicrobiales</taxon>
        <taxon>Cohaesibacteraceae</taxon>
    </lineage>
</organism>
<dbReference type="PANTHER" id="PTHR43124:SF3">
    <property type="entry name" value="CHLORAMPHENICOL EFFLUX PUMP RV0191"/>
    <property type="match status" value="1"/>
</dbReference>
<feature type="transmembrane region" description="Helical" evidence="6">
    <location>
        <begin position="219"/>
        <end position="240"/>
    </location>
</feature>
<dbReference type="PANTHER" id="PTHR43124">
    <property type="entry name" value="PURINE EFFLUX PUMP PBUE"/>
    <property type="match status" value="1"/>
</dbReference>
<evidence type="ECO:0000256" key="3">
    <source>
        <dbReference type="ARBA" id="ARBA00022692"/>
    </source>
</evidence>
<accession>A0A2N5XTV1</accession>
<dbReference type="GO" id="GO:0022857">
    <property type="term" value="F:transmembrane transporter activity"/>
    <property type="evidence" value="ECO:0007669"/>
    <property type="project" value="InterPro"/>
</dbReference>
<keyword evidence="3 6" id="KW-0812">Transmembrane</keyword>
<evidence type="ECO:0000313" key="8">
    <source>
        <dbReference type="EMBL" id="PLW77942.1"/>
    </source>
</evidence>
<feature type="transmembrane region" description="Helical" evidence="6">
    <location>
        <begin position="46"/>
        <end position="67"/>
    </location>
</feature>
<gene>
    <name evidence="8" type="ORF">C0081_06620</name>
</gene>
<dbReference type="GO" id="GO:0005886">
    <property type="term" value="C:plasma membrane"/>
    <property type="evidence" value="ECO:0007669"/>
    <property type="project" value="UniProtKB-SubCell"/>
</dbReference>
<evidence type="ECO:0000259" key="7">
    <source>
        <dbReference type="PROSITE" id="PS50850"/>
    </source>
</evidence>
<feature type="transmembrane region" description="Helical" evidence="6">
    <location>
        <begin position="74"/>
        <end position="93"/>
    </location>
</feature>
<feature type="transmembrane region" description="Helical" evidence="6">
    <location>
        <begin position="286"/>
        <end position="304"/>
    </location>
</feature>
<dbReference type="AlphaFoldDB" id="A0A2N5XTV1"/>
<feature type="domain" description="Major facilitator superfamily (MFS) profile" evidence="7">
    <location>
        <begin position="11"/>
        <end position="399"/>
    </location>
</feature>
<evidence type="ECO:0000256" key="2">
    <source>
        <dbReference type="ARBA" id="ARBA00022475"/>
    </source>
</evidence>
<feature type="transmembrane region" description="Helical" evidence="6">
    <location>
        <begin position="142"/>
        <end position="162"/>
    </location>
</feature>
<dbReference type="InterPro" id="IPR036259">
    <property type="entry name" value="MFS_trans_sf"/>
</dbReference>
<dbReference type="Gene3D" id="1.20.1250.20">
    <property type="entry name" value="MFS general substrate transporter like domains"/>
    <property type="match status" value="2"/>
</dbReference>
<evidence type="ECO:0000256" key="1">
    <source>
        <dbReference type="ARBA" id="ARBA00004651"/>
    </source>
</evidence>